<accession>A0ABX8F4M4</accession>
<protein>
    <submittedName>
        <fullName evidence="4">Acyl carrier protein</fullName>
    </submittedName>
</protein>
<dbReference type="InterPro" id="IPR009081">
    <property type="entry name" value="PP-bd_ACP"/>
</dbReference>
<dbReference type="Proteomes" id="UP000681155">
    <property type="component" value="Chromosome"/>
</dbReference>
<dbReference type="Gene3D" id="1.10.1200.10">
    <property type="entry name" value="ACP-like"/>
    <property type="match status" value="1"/>
</dbReference>
<dbReference type="InterPro" id="IPR036736">
    <property type="entry name" value="ACP-like_sf"/>
</dbReference>
<keyword evidence="1" id="KW-0596">Phosphopantetheine</keyword>
<keyword evidence="2" id="KW-0597">Phosphoprotein</keyword>
<dbReference type="InterPro" id="IPR006162">
    <property type="entry name" value="Ppantetheine_attach_site"/>
</dbReference>
<proteinExistence type="predicted"/>
<dbReference type="PROSITE" id="PS00012">
    <property type="entry name" value="PHOSPHOPANTETHEINE"/>
    <property type="match status" value="1"/>
</dbReference>
<evidence type="ECO:0000256" key="2">
    <source>
        <dbReference type="ARBA" id="ARBA00022553"/>
    </source>
</evidence>
<dbReference type="PROSITE" id="PS50075">
    <property type="entry name" value="CARRIER"/>
    <property type="match status" value="1"/>
</dbReference>
<evidence type="ECO:0000256" key="1">
    <source>
        <dbReference type="ARBA" id="ARBA00022450"/>
    </source>
</evidence>
<reference evidence="4 5" key="1">
    <citation type="submission" date="2021-05" db="EMBL/GenBank/DDBJ databases">
        <title>Complete genome of the cytokinin-producing biocontrol strain Pseudomonas fluorescens G20-18.</title>
        <authorList>
            <person name="Nielsen T.K."/>
            <person name="Mekureyaw M.F."/>
            <person name="Hansen L.H."/>
            <person name="Nicolaisen M.H."/>
            <person name="Roitsch T.G."/>
            <person name="Hennessy R.C."/>
        </authorList>
    </citation>
    <scope>NUCLEOTIDE SEQUENCE [LARGE SCALE GENOMIC DNA]</scope>
    <source>
        <strain evidence="4 5">G20-18</strain>
    </source>
</reference>
<dbReference type="Pfam" id="PF00550">
    <property type="entry name" value="PP-binding"/>
    <property type="match status" value="1"/>
</dbReference>
<organism evidence="4 5">
    <name type="scientific">Pseudomonas hormoni</name>
    <dbReference type="NCBI Taxonomy" id="3093767"/>
    <lineage>
        <taxon>Bacteria</taxon>
        <taxon>Pseudomonadati</taxon>
        <taxon>Pseudomonadota</taxon>
        <taxon>Gammaproteobacteria</taxon>
        <taxon>Pseudomonadales</taxon>
        <taxon>Pseudomonadaceae</taxon>
        <taxon>Pseudomonas</taxon>
    </lineage>
</organism>
<dbReference type="EMBL" id="CP075566">
    <property type="protein sequence ID" value="QVW26864.1"/>
    <property type="molecule type" value="Genomic_DNA"/>
</dbReference>
<name>A0ABX8F4M4_9PSED</name>
<feature type="domain" description="Carrier" evidence="3">
    <location>
        <begin position="1"/>
        <end position="79"/>
    </location>
</feature>
<evidence type="ECO:0000313" key="4">
    <source>
        <dbReference type="EMBL" id="QVW26864.1"/>
    </source>
</evidence>
<evidence type="ECO:0000259" key="3">
    <source>
        <dbReference type="PROSITE" id="PS50075"/>
    </source>
</evidence>
<sequence>MITQETILERVMLLIGRLAPPGTPINPNTDLAQDLGMESIKVMDMLMELEDEFDISIHLNILMDVRTPAQLSHAILNLMEHADGTV</sequence>
<gene>
    <name evidence="4" type="ORF">KJF94_11285</name>
</gene>
<evidence type="ECO:0000313" key="5">
    <source>
        <dbReference type="Proteomes" id="UP000681155"/>
    </source>
</evidence>
<keyword evidence="5" id="KW-1185">Reference proteome</keyword>
<dbReference type="SUPFAM" id="SSF47336">
    <property type="entry name" value="ACP-like"/>
    <property type="match status" value="1"/>
</dbReference>